<evidence type="ECO:0000256" key="1">
    <source>
        <dbReference type="ARBA" id="ARBA00007626"/>
    </source>
</evidence>
<dbReference type="Gene3D" id="1.25.40.10">
    <property type="entry name" value="Tetratricopeptide repeat domain"/>
    <property type="match status" value="4"/>
</dbReference>
<dbReference type="OrthoDB" id="185373at2759"/>
<comment type="similarity">
    <text evidence="1">Belongs to the PPR family. P subfamily.</text>
</comment>
<dbReference type="Pfam" id="PF13041">
    <property type="entry name" value="PPR_2"/>
    <property type="match status" value="2"/>
</dbReference>
<dbReference type="EMBL" id="NMUH01000061">
    <property type="protein sequence ID" value="MQL70265.1"/>
    <property type="molecule type" value="Genomic_DNA"/>
</dbReference>
<sequence length="704" mass="78636">MQTLLKHGFSPTPQSVNLLLSSLLRAGRYHLLLHVFSQISSNSVPTDSRTQTLAARAFLKSGQFQEAEDLILRGESSHLFCKKGLWDALIRGVCTVGEDPEKGFALLLECVGSLGRRPSVRTFRSLVFSFCSRGEMRSALEVVETMTSQKVGYLLDNHVCSSIICGFYRVGKPDLALVFLENAWKDDNCFIYNDVIVLLCNHNYCEIAMELYMLARRKGIVVTDKSYYALLKILFRSGDMHLISLIMSTYLKQYGLGEPRVINILSLLLCKKDVDKALQFPSQMEKKNIYSSASTAIVDSLKRVGRIEDAYKFVMEAERSGVALDVVTYSIVIDGLCKEGYLEKALMLCTEMRNRGVQPNIVTYNSVIFGLCQQGCLVEAFRIFDSLQQNNLTPTVITYAILIHALCIEGYLSDAKQLFKKMIQSDVVPNTRVYGLLINGYCSFGLLKEAMELLMQLEENSLLPDAFTISSVVYGFCILGDMEGALGFYTEYKEKGITLDFLGFFFLIEGLCAKGRLEEARTILQDMLQCQLVTDIINKSSSEIQEASLVSLLGFLCEQGRIKDAVRVLSEVRSFAITSGIITSSHRCTALERLYRVETLGTGNKVENSDREGSCSSVLETLKKTDDKTELNYSMWKTGDSSIRLQIGGGKDSRLNDIEYLIGSSRFHDFDIYYPIIALLCSEGELQKASSALKLVLMNSGKSS</sequence>
<dbReference type="AlphaFoldDB" id="A0A843TGX3"/>
<comment type="caution">
    <text evidence="4">The sequence shown here is derived from an EMBL/GenBank/DDBJ whole genome shotgun (WGS) entry which is preliminary data.</text>
</comment>
<accession>A0A843TGX3</accession>
<name>A0A843TGX3_COLES</name>
<evidence type="ECO:0000256" key="3">
    <source>
        <dbReference type="PROSITE-ProRule" id="PRU00708"/>
    </source>
</evidence>
<dbReference type="InterPro" id="IPR050872">
    <property type="entry name" value="PPR_P_subfamily"/>
</dbReference>
<gene>
    <name evidence="4" type="ORF">Taro_002559</name>
</gene>
<dbReference type="Pfam" id="PF12854">
    <property type="entry name" value="PPR_1"/>
    <property type="match status" value="2"/>
</dbReference>
<dbReference type="PANTHER" id="PTHR46128">
    <property type="entry name" value="MITOCHONDRIAL GROUP I INTRON SPLICING FACTOR CCM1"/>
    <property type="match status" value="1"/>
</dbReference>
<dbReference type="NCBIfam" id="TIGR00756">
    <property type="entry name" value="PPR"/>
    <property type="match status" value="4"/>
</dbReference>
<evidence type="ECO:0000313" key="5">
    <source>
        <dbReference type="Proteomes" id="UP000652761"/>
    </source>
</evidence>
<feature type="repeat" description="PPR" evidence="3">
    <location>
        <begin position="430"/>
        <end position="464"/>
    </location>
</feature>
<protein>
    <recommendedName>
        <fullName evidence="6">Pentatricopeptide repeat-containing protein</fullName>
    </recommendedName>
</protein>
<dbReference type="Proteomes" id="UP000652761">
    <property type="component" value="Unassembled WGS sequence"/>
</dbReference>
<evidence type="ECO:0008006" key="6">
    <source>
        <dbReference type="Google" id="ProtNLM"/>
    </source>
</evidence>
<evidence type="ECO:0000313" key="4">
    <source>
        <dbReference type="EMBL" id="MQL70265.1"/>
    </source>
</evidence>
<dbReference type="Pfam" id="PF01535">
    <property type="entry name" value="PPR"/>
    <property type="match status" value="2"/>
</dbReference>
<evidence type="ECO:0000256" key="2">
    <source>
        <dbReference type="ARBA" id="ARBA00022737"/>
    </source>
</evidence>
<dbReference type="PROSITE" id="PS51375">
    <property type="entry name" value="PPR"/>
    <property type="match status" value="5"/>
</dbReference>
<proteinExistence type="inferred from homology"/>
<feature type="repeat" description="PPR" evidence="3">
    <location>
        <begin position="325"/>
        <end position="359"/>
    </location>
</feature>
<feature type="repeat" description="PPR" evidence="3">
    <location>
        <begin position="465"/>
        <end position="499"/>
    </location>
</feature>
<organism evidence="4 5">
    <name type="scientific">Colocasia esculenta</name>
    <name type="common">Wild taro</name>
    <name type="synonym">Arum esculentum</name>
    <dbReference type="NCBI Taxonomy" id="4460"/>
    <lineage>
        <taxon>Eukaryota</taxon>
        <taxon>Viridiplantae</taxon>
        <taxon>Streptophyta</taxon>
        <taxon>Embryophyta</taxon>
        <taxon>Tracheophyta</taxon>
        <taxon>Spermatophyta</taxon>
        <taxon>Magnoliopsida</taxon>
        <taxon>Liliopsida</taxon>
        <taxon>Araceae</taxon>
        <taxon>Aroideae</taxon>
        <taxon>Colocasieae</taxon>
        <taxon>Colocasia</taxon>
    </lineage>
</organism>
<feature type="repeat" description="PPR" evidence="3">
    <location>
        <begin position="395"/>
        <end position="429"/>
    </location>
</feature>
<dbReference type="InterPro" id="IPR002885">
    <property type="entry name" value="PPR_rpt"/>
</dbReference>
<feature type="repeat" description="PPR" evidence="3">
    <location>
        <begin position="360"/>
        <end position="394"/>
    </location>
</feature>
<keyword evidence="5" id="KW-1185">Reference proteome</keyword>
<reference evidence="4" key="1">
    <citation type="submission" date="2017-07" db="EMBL/GenBank/DDBJ databases">
        <title>Taro Niue Genome Assembly and Annotation.</title>
        <authorList>
            <person name="Atibalentja N."/>
            <person name="Keating K."/>
            <person name="Fields C.J."/>
        </authorList>
    </citation>
    <scope>NUCLEOTIDE SEQUENCE</scope>
    <source>
        <strain evidence="4">Niue_2</strain>
        <tissue evidence="4">Leaf</tissue>
    </source>
</reference>
<dbReference type="InterPro" id="IPR011990">
    <property type="entry name" value="TPR-like_helical_dom_sf"/>
</dbReference>
<dbReference type="PANTHER" id="PTHR46128:SF211">
    <property type="entry name" value="PENTACOTRIPEPTIDE-REPEAT REGION OF PRORP DOMAIN-CONTAINING PROTEIN"/>
    <property type="match status" value="1"/>
</dbReference>
<keyword evidence="2" id="KW-0677">Repeat</keyword>